<feature type="binding site" evidence="10">
    <location>
        <position position="80"/>
    </location>
    <ligand>
        <name>substrate</name>
    </ligand>
</feature>
<keyword evidence="9 10" id="KW-0456">Lyase</keyword>
<proteinExistence type="inferred from homology"/>
<comment type="catalytic activity">
    <reaction evidence="10">
        <text>5-amino-1-(5-phospho-beta-D-ribosyl)imidazole + S-adenosyl-L-methionine = 4-amino-2-methyl-5-(phosphooxymethyl)pyrimidine + CO + 5'-deoxyadenosine + formate + L-methionine + 3 H(+)</text>
        <dbReference type="Rhea" id="RHEA:24840"/>
        <dbReference type="ChEBI" id="CHEBI:15378"/>
        <dbReference type="ChEBI" id="CHEBI:15740"/>
        <dbReference type="ChEBI" id="CHEBI:17245"/>
        <dbReference type="ChEBI" id="CHEBI:17319"/>
        <dbReference type="ChEBI" id="CHEBI:57844"/>
        <dbReference type="ChEBI" id="CHEBI:58354"/>
        <dbReference type="ChEBI" id="CHEBI:59789"/>
        <dbReference type="ChEBI" id="CHEBI:137981"/>
        <dbReference type="EC" id="4.1.99.17"/>
    </reaction>
</comment>
<dbReference type="RefSeq" id="WP_244352338.1">
    <property type="nucleotide sequence ID" value="NZ_JAFIRA010000047.1"/>
</dbReference>
<keyword evidence="3 10" id="KW-0949">S-adenosyl-L-methionine</keyword>
<evidence type="ECO:0000256" key="8">
    <source>
        <dbReference type="ARBA" id="ARBA00023014"/>
    </source>
</evidence>
<sequence>MRSEWIARRRGQENVTQMYFARQGLITEEMEYVARREALPAELIRSEVARGRMIIPANINHPNLEPMAIGIASRCKVNANIGASPTSSGLAEELEKLRLAVKYGADTVMDLSTGGGNLDEIRTAIIQASPVPIGTVPVYQALESVHGQVEKLSAEDILHVIEKHAQQGVDYMTIHAGILIEHLPLVRHRLTGIVSRGGGILARWMLAHHQQNPLYTHFRDIIEIFKKYDVSFSLGDSLRPGCLHDASDAAQLAELKTLGQLTRQAWEHDVQVMVEGPGHVPMDQIEFNVRKQMEECNEAPFYVLGPLVTDIAAGYDHISSAIGAALAGWYGTAMLCYVTPKEHLGLPNAEDVRNGLIAYKIAAHAADIARHRPGARDRDDEMSKARFNFDWNRQFELSLDPERAREYHDETLPADIYKTAEFCSMCGPKFCPMQTKIDAEALKDLEQFLARQPVGEALTSA</sequence>
<keyword evidence="6 10" id="KW-0784">Thiamine biosynthesis</keyword>
<keyword evidence="8 10" id="KW-0411">Iron-sulfur</keyword>
<dbReference type="EC" id="4.1.99.17" evidence="10"/>
<comment type="cofactor">
    <cofactor evidence="10">
        <name>[4Fe-4S] cluster</name>
        <dbReference type="ChEBI" id="CHEBI:49883"/>
    </cofactor>
    <text evidence="10">Binds 1 [4Fe-4S] cluster per subunit. The cluster is coordinated with 3 cysteines and an exchangeable S-adenosyl-L-methionine.</text>
</comment>
<reference evidence="11" key="1">
    <citation type="submission" date="2021-02" db="EMBL/GenBank/DDBJ databases">
        <title>The CRISPR/cas machinery reduction and long-range gene transfer in the hot spring cyanobacterium Synechococcus.</title>
        <authorList>
            <person name="Dvorak P."/>
            <person name="Jahodarova E."/>
            <person name="Hasler P."/>
            <person name="Poulickova A."/>
        </authorList>
    </citation>
    <scope>NUCLEOTIDE SEQUENCE</scope>
    <source>
        <strain evidence="11">Rupite</strain>
    </source>
</reference>
<feature type="binding site" evidence="10">
    <location>
        <position position="343"/>
    </location>
    <ligand>
        <name>Zn(2+)</name>
        <dbReference type="ChEBI" id="CHEBI:29105"/>
    </ligand>
</feature>
<evidence type="ECO:0000256" key="4">
    <source>
        <dbReference type="ARBA" id="ARBA00022723"/>
    </source>
</evidence>
<dbReference type="NCBIfam" id="NF009895">
    <property type="entry name" value="PRK13352.1"/>
    <property type="match status" value="1"/>
</dbReference>
<feature type="binding site" evidence="10">
    <location>
        <position position="423"/>
    </location>
    <ligand>
        <name>[4Fe-4S] cluster</name>
        <dbReference type="ChEBI" id="CHEBI:49883"/>
        <note>4Fe-4S-S-AdoMet</note>
    </ligand>
</feature>
<feature type="binding site" evidence="10">
    <location>
        <position position="175"/>
    </location>
    <ligand>
        <name>substrate</name>
    </ligand>
</feature>
<evidence type="ECO:0000256" key="9">
    <source>
        <dbReference type="ARBA" id="ARBA00023239"/>
    </source>
</evidence>
<dbReference type="InterPro" id="IPR038521">
    <property type="entry name" value="ThiC/Bza_core_dom"/>
</dbReference>
<dbReference type="SFLD" id="SFLDG01114">
    <property type="entry name" value="phosphomethylpyrimidine_syntha"/>
    <property type="match status" value="1"/>
</dbReference>
<dbReference type="Gene3D" id="6.10.250.620">
    <property type="match status" value="1"/>
</dbReference>
<dbReference type="PANTHER" id="PTHR30557">
    <property type="entry name" value="THIAMINE BIOSYNTHESIS PROTEIN THIC"/>
    <property type="match status" value="1"/>
</dbReference>
<feature type="binding site" evidence="10">
    <location>
        <position position="109"/>
    </location>
    <ligand>
        <name>substrate</name>
    </ligand>
</feature>
<evidence type="ECO:0000256" key="1">
    <source>
        <dbReference type="ARBA" id="ARBA00003175"/>
    </source>
</evidence>
<dbReference type="Gene3D" id="3.20.20.540">
    <property type="entry name" value="Radical SAM ThiC family, central domain"/>
    <property type="match status" value="1"/>
</dbReference>
<feature type="binding site" evidence="10">
    <location>
        <position position="139"/>
    </location>
    <ligand>
        <name>substrate</name>
    </ligand>
</feature>
<evidence type="ECO:0000313" key="11">
    <source>
        <dbReference type="EMBL" id="MCJ2544119.1"/>
    </source>
</evidence>
<evidence type="ECO:0000313" key="12">
    <source>
        <dbReference type="Proteomes" id="UP000830835"/>
    </source>
</evidence>
<dbReference type="Pfam" id="PF01964">
    <property type="entry name" value="ThiC_Rad_SAM"/>
    <property type="match status" value="1"/>
</dbReference>
<organism evidence="11 12">
    <name type="scientific">Thermostichus vulcanus str. 'Rupite'</name>
    <dbReference type="NCBI Taxonomy" id="2813851"/>
    <lineage>
        <taxon>Bacteria</taxon>
        <taxon>Bacillati</taxon>
        <taxon>Cyanobacteriota</taxon>
        <taxon>Cyanophyceae</taxon>
        <taxon>Thermostichales</taxon>
        <taxon>Thermostichaceae</taxon>
        <taxon>Thermostichus</taxon>
    </lineage>
</organism>
<comment type="pathway">
    <text evidence="10">Cofactor biosynthesis; thiamine diphosphate biosynthesis.</text>
</comment>
<dbReference type="GO" id="GO:0070284">
    <property type="term" value="F:phosphomethylpyrimidine synthase activity"/>
    <property type="evidence" value="ECO:0007669"/>
    <property type="project" value="UniProtKB-EC"/>
</dbReference>
<feature type="binding site" evidence="10">
    <location>
        <position position="275"/>
    </location>
    <ligand>
        <name>substrate</name>
    </ligand>
</feature>
<dbReference type="InterPro" id="IPR037509">
    <property type="entry name" value="ThiC"/>
</dbReference>
<dbReference type="HAMAP" id="MF_00089">
    <property type="entry name" value="ThiC"/>
    <property type="match status" value="1"/>
</dbReference>
<dbReference type="Proteomes" id="UP000830835">
    <property type="component" value="Unassembled WGS sequence"/>
</dbReference>
<feature type="binding site" evidence="10">
    <location>
        <position position="426"/>
    </location>
    <ligand>
        <name>[4Fe-4S] cluster</name>
        <dbReference type="ChEBI" id="CHEBI:49883"/>
        <note>4Fe-4S-S-AdoMet</note>
    </ligand>
</feature>
<evidence type="ECO:0000256" key="2">
    <source>
        <dbReference type="ARBA" id="ARBA00022485"/>
    </source>
</evidence>
<feature type="binding site" evidence="10">
    <location>
        <position position="431"/>
    </location>
    <ligand>
        <name>[4Fe-4S] cluster</name>
        <dbReference type="ChEBI" id="CHEBI:49883"/>
        <note>4Fe-4S-S-AdoMet</note>
    </ligand>
</feature>
<keyword evidence="7 10" id="KW-0408">Iron</keyword>
<feature type="binding site" evidence="10">
    <location>
        <begin position="195"/>
        <end position="197"/>
    </location>
    <ligand>
        <name>substrate</name>
    </ligand>
</feature>
<keyword evidence="4 10" id="KW-0479">Metal-binding</keyword>
<comment type="function">
    <text evidence="1 10">Catalyzes the synthesis of the hydroxymethylpyrimidine phosphate (HMP-P) moiety of thiamine from aminoimidazole ribotide (AIR) in a radical S-adenosyl-L-methionine (SAM)-dependent reaction.</text>
</comment>
<evidence type="ECO:0000256" key="6">
    <source>
        <dbReference type="ARBA" id="ARBA00022977"/>
    </source>
</evidence>
<dbReference type="NCBIfam" id="TIGR00190">
    <property type="entry name" value="thiC"/>
    <property type="match status" value="1"/>
</dbReference>
<feature type="binding site" evidence="10">
    <location>
        <position position="302"/>
    </location>
    <ligand>
        <name>substrate</name>
    </ligand>
</feature>
<dbReference type="InterPro" id="IPR002817">
    <property type="entry name" value="ThiC/BzaA/B"/>
</dbReference>
<evidence type="ECO:0000256" key="3">
    <source>
        <dbReference type="ARBA" id="ARBA00022691"/>
    </source>
</evidence>
<name>A0ABT0CEA7_THEVL</name>
<comment type="similarity">
    <text evidence="10">Belongs to the ThiC family.</text>
</comment>
<keyword evidence="2 10" id="KW-0004">4Fe-4S</keyword>
<dbReference type="EMBL" id="JAFIRA010000047">
    <property type="protein sequence ID" value="MCJ2544119.1"/>
    <property type="molecule type" value="Genomic_DNA"/>
</dbReference>
<feature type="binding site" evidence="10">
    <location>
        <position position="279"/>
    </location>
    <ligand>
        <name>Zn(2+)</name>
        <dbReference type="ChEBI" id="CHEBI:29105"/>
    </ligand>
</feature>
<protein>
    <recommendedName>
        <fullName evidence="10">Phosphomethylpyrimidine synthase</fullName>
        <ecNumber evidence="10">4.1.99.17</ecNumber>
    </recommendedName>
    <alternativeName>
        <fullName evidence="10">Hydroxymethylpyrimidine phosphate synthase</fullName>
        <shortName evidence="10">HMP-P synthase</shortName>
        <shortName evidence="10">HMP-phosphate synthase</shortName>
        <shortName evidence="10">HMPP synthase</shortName>
    </alternativeName>
    <alternativeName>
        <fullName evidence="10">Thiamine biosynthesis protein ThiC</fullName>
    </alternativeName>
</protein>
<evidence type="ECO:0000256" key="7">
    <source>
        <dbReference type="ARBA" id="ARBA00023004"/>
    </source>
</evidence>
<evidence type="ECO:0000256" key="10">
    <source>
        <dbReference type="HAMAP-Rule" id="MF_00089"/>
    </source>
</evidence>
<dbReference type="SFLD" id="SFLDS00113">
    <property type="entry name" value="Radical_SAM_Phosphomethylpyrim"/>
    <property type="match status" value="1"/>
</dbReference>
<keyword evidence="5 10" id="KW-0862">Zinc</keyword>
<gene>
    <name evidence="10 11" type="primary">thiC</name>
    <name evidence="11" type="ORF">JX360_14600</name>
</gene>
<comment type="caution">
    <text evidence="11">The sequence shown here is derived from an EMBL/GenBank/DDBJ whole genome shotgun (WGS) entry which is preliminary data.</text>
</comment>
<accession>A0ABT0CEA7</accession>
<evidence type="ECO:0000256" key="5">
    <source>
        <dbReference type="ARBA" id="ARBA00022833"/>
    </source>
</evidence>
<feature type="binding site" evidence="10">
    <location>
        <begin position="236"/>
        <end position="239"/>
    </location>
    <ligand>
        <name>substrate</name>
    </ligand>
</feature>
<dbReference type="SFLD" id="SFLDF00407">
    <property type="entry name" value="phosphomethylpyrimidine_syntha"/>
    <property type="match status" value="1"/>
</dbReference>
<dbReference type="NCBIfam" id="NF006763">
    <property type="entry name" value="PRK09284.1"/>
    <property type="match status" value="1"/>
</dbReference>
<keyword evidence="12" id="KW-1185">Reference proteome</keyword>
<dbReference type="PANTHER" id="PTHR30557:SF1">
    <property type="entry name" value="PHOSPHOMETHYLPYRIMIDINE SYNTHASE, CHLOROPLASTIC"/>
    <property type="match status" value="1"/>
</dbReference>